<dbReference type="InParanoid" id="A0A7N2LN78"/>
<sequence length="94" mass="10859">MGLLELKAFLKSNIMHTDHLFRSWVNEARSSESWSRLENLETLNLGSNRLNRSIIKSLSAIKSLKNLNLSWNWNWLEAFPAQGMLIFGIISQNL</sequence>
<proteinExistence type="predicted"/>
<dbReference type="AlphaFoldDB" id="A0A7N2LN78"/>
<dbReference type="Gramene" id="QL05p013941:mrna">
    <property type="protein sequence ID" value="QL05p013941:mrna"/>
    <property type="gene ID" value="QL05p013941"/>
</dbReference>
<dbReference type="Gene3D" id="3.80.10.10">
    <property type="entry name" value="Ribonuclease Inhibitor"/>
    <property type="match status" value="1"/>
</dbReference>
<organism evidence="1 2">
    <name type="scientific">Quercus lobata</name>
    <name type="common">Valley oak</name>
    <dbReference type="NCBI Taxonomy" id="97700"/>
    <lineage>
        <taxon>Eukaryota</taxon>
        <taxon>Viridiplantae</taxon>
        <taxon>Streptophyta</taxon>
        <taxon>Embryophyta</taxon>
        <taxon>Tracheophyta</taxon>
        <taxon>Spermatophyta</taxon>
        <taxon>Magnoliopsida</taxon>
        <taxon>eudicotyledons</taxon>
        <taxon>Gunneridae</taxon>
        <taxon>Pentapetalae</taxon>
        <taxon>rosids</taxon>
        <taxon>fabids</taxon>
        <taxon>Fagales</taxon>
        <taxon>Fagaceae</taxon>
        <taxon>Quercus</taxon>
    </lineage>
</organism>
<name>A0A7N2LN78_QUELO</name>
<dbReference type="Proteomes" id="UP000594261">
    <property type="component" value="Chromosome 5"/>
</dbReference>
<reference evidence="1" key="2">
    <citation type="submission" date="2021-01" db="UniProtKB">
        <authorList>
            <consortium name="EnsemblPlants"/>
        </authorList>
    </citation>
    <scope>IDENTIFICATION</scope>
</reference>
<protein>
    <submittedName>
        <fullName evidence="1">Uncharacterized protein</fullName>
    </submittedName>
</protein>
<reference evidence="1 2" key="1">
    <citation type="journal article" date="2016" name="G3 (Bethesda)">
        <title>First Draft Assembly and Annotation of the Genome of a California Endemic Oak Quercus lobata Nee (Fagaceae).</title>
        <authorList>
            <person name="Sork V.L."/>
            <person name="Fitz-Gibbon S.T."/>
            <person name="Puiu D."/>
            <person name="Crepeau M."/>
            <person name="Gugger P.F."/>
            <person name="Sherman R."/>
            <person name="Stevens K."/>
            <person name="Langley C.H."/>
            <person name="Pellegrini M."/>
            <person name="Salzberg S.L."/>
        </authorList>
    </citation>
    <scope>NUCLEOTIDE SEQUENCE [LARGE SCALE GENOMIC DNA]</scope>
    <source>
        <strain evidence="1 2">cv. SW786</strain>
    </source>
</reference>
<evidence type="ECO:0000313" key="1">
    <source>
        <dbReference type="EnsemblPlants" id="QL05p013941:mrna"/>
    </source>
</evidence>
<dbReference type="InterPro" id="IPR032675">
    <property type="entry name" value="LRR_dom_sf"/>
</dbReference>
<keyword evidence="2" id="KW-1185">Reference proteome</keyword>
<dbReference type="SUPFAM" id="SSF52047">
    <property type="entry name" value="RNI-like"/>
    <property type="match status" value="1"/>
</dbReference>
<accession>A0A7N2LN78</accession>
<dbReference type="EMBL" id="LRBV02000005">
    <property type="status" value="NOT_ANNOTATED_CDS"/>
    <property type="molecule type" value="Genomic_DNA"/>
</dbReference>
<dbReference type="EnsemblPlants" id="QL05p013941:mrna">
    <property type="protein sequence ID" value="QL05p013941:mrna"/>
    <property type="gene ID" value="QL05p013941"/>
</dbReference>
<evidence type="ECO:0000313" key="2">
    <source>
        <dbReference type="Proteomes" id="UP000594261"/>
    </source>
</evidence>